<dbReference type="EMBL" id="JBIRXV010000001">
    <property type="protein sequence ID" value="MFI2318942.1"/>
    <property type="molecule type" value="Genomic_DNA"/>
</dbReference>
<feature type="compositionally biased region" description="Polar residues" evidence="1">
    <location>
        <begin position="88"/>
        <end position="97"/>
    </location>
</feature>
<proteinExistence type="predicted"/>
<reference evidence="3 4" key="1">
    <citation type="submission" date="2024-10" db="EMBL/GenBank/DDBJ databases">
        <title>The Natural Products Discovery Center: Release of the First 8490 Sequenced Strains for Exploring Actinobacteria Biosynthetic Diversity.</title>
        <authorList>
            <person name="Kalkreuter E."/>
            <person name="Kautsar S.A."/>
            <person name="Yang D."/>
            <person name="Bader C.D."/>
            <person name="Teijaro C.N."/>
            <person name="Fluegel L."/>
            <person name="Davis C.M."/>
            <person name="Simpson J.R."/>
            <person name="Lauterbach L."/>
            <person name="Steele A.D."/>
            <person name="Gui C."/>
            <person name="Meng S."/>
            <person name="Li G."/>
            <person name="Viehrig K."/>
            <person name="Ye F."/>
            <person name="Su P."/>
            <person name="Kiefer A.F."/>
            <person name="Nichols A."/>
            <person name="Cepeda A.J."/>
            <person name="Yan W."/>
            <person name="Fan B."/>
            <person name="Jiang Y."/>
            <person name="Adhikari A."/>
            <person name="Zheng C.-J."/>
            <person name="Schuster L."/>
            <person name="Cowan T.M."/>
            <person name="Smanski M.J."/>
            <person name="Chevrette M.G."/>
            <person name="De Carvalho L.P.S."/>
            <person name="Shen B."/>
        </authorList>
    </citation>
    <scope>NUCLEOTIDE SEQUENCE [LARGE SCALE GENOMIC DNA]</scope>
    <source>
        <strain evidence="3 4">NPDC019626</strain>
    </source>
</reference>
<keyword evidence="2" id="KW-0812">Transmembrane</keyword>
<organism evidence="3 4">
    <name type="scientific">Nocardia beijingensis</name>
    <dbReference type="NCBI Taxonomy" id="95162"/>
    <lineage>
        <taxon>Bacteria</taxon>
        <taxon>Bacillati</taxon>
        <taxon>Actinomycetota</taxon>
        <taxon>Actinomycetes</taxon>
        <taxon>Mycobacteriales</taxon>
        <taxon>Nocardiaceae</taxon>
        <taxon>Nocardia</taxon>
    </lineage>
</organism>
<evidence type="ECO:0000256" key="1">
    <source>
        <dbReference type="SAM" id="MobiDB-lite"/>
    </source>
</evidence>
<dbReference type="RefSeq" id="WP_396946172.1">
    <property type="nucleotide sequence ID" value="NZ_JBIRXV010000001.1"/>
</dbReference>
<evidence type="ECO:0000313" key="3">
    <source>
        <dbReference type="EMBL" id="MFI2318942.1"/>
    </source>
</evidence>
<feature type="transmembrane region" description="Helical" evidence="2">
    <location>
        <begin position="54"/>
        <end position="74"/>
    </location>
</feature>
<gene>
    <name evidence="3" type="ORF">ACH47G_00485</name>
</gene>
<dbReference type="Proteomes" id="UP001611450">
    <property type="component" value="Unassembled WGS sequence"/>
</dbReference>
<protein>
    <submittedName>
        <fullName evidence="3">Uncharacterized protein</fullName>
    </submittedName>
</protein>
<accession>A0ABW7W8A4</accession>
<feature type="region of interest" description="Disordered" evidence="1">
    <location>
        <begin position="82"/>
        <end position="101"/>
    </location>
</feature>
<comment type="caution">
    <text evidence="3">The sequence shown here is derived from an EMBL/GenBank/DDBJ whole genome shotgun (WGS) entry which is preliminary data.</text>
</comment>
<name>A0ABW7W8A4_9NOCA</name>
<keyword evidence="2" id="KW-1133">Transmembrane helix</keyword>
<keyword evidence="4" id="KW-1185">Reference proteome</keyword>
<keyword evidence="2" id="KW-0472">Membrane</keyword>
<evidence type="ECO:0000313" key="4">
    <source>
        <dbReference type="Proteomes" id="UP001611450"/>
    </source>
</evidence>
<sequence>MGYEAVPGHSRRGRVGGSYVRGSVRFTDRRAPQRPGRYRSPYFHGYRSASSTPIWWGLAAFFGVPTLVLVVLVLTHIGSPDRPADNSVVPSTIAPTQPTAPPKSCFPFNC</sequence>
<evidence type="ECO:0000256" key="2">
    <source>
        <dbReference type="SAM" id="Phobius"/>
    </source>
</evidence>